<evidence type="ECO:0000313" key="3">
    <source>
        <dbReference type="Proteomes" id="UP000323946"/>
    </source>
</evidence>
<evidence type="ECO:0000313" key="2">
    <source>
        <dbReference type="EMBL" id="KAA5836422.1"/>
    </source>
</evidence>
<dbReference type="OrthoDB" id="3430276at2"/>
<keyword evidence="3" id="KW-1185">Reference proteome</keyword>
<dbReference type="Proteomes" id="UP000323946">
    <property type="component" value="Unassembled WGS sequence"/>
</dbReference>
<dbReference type="EMBL" id="VWPH01000003">
    <property type="protein sequence ID" value="KAA5836422.1"/>
    <property type="molecule type" value="Genomic_DNA"/>
</dbReference>
<proteinExistence type="predicted"/>
<gene>
    <name evidence="2" type="ORF">F1721_08000</name>
</gene>
<reference evidence="2 3" key="1">
    <citation type="submission" date="2019-09" db="EMBL/GenBank/DDBJ databases">
        <title>Draft genome sequence of the thermophilic Saccharopolyspora hirsuta VKM Ac-666T.</title>
        <authorList>
            <person name="Lobastova T.G."/>
            <person name="Fokina V."/>
            <person name="Bragin E.Y."/>
            <person name="Shtratnikova V.Y."/>
            <person name="Starodumova I.P."/>
            <person name="Tarlachkov S.V."/>
            <person name="Donova M.V."/>
        </authorList>
    </citation>
    <scope>NUCLEOTIDE SEQUENCE [LARGE SCALE GENOMIC DNA]</scope>
    <source>
        <strain evidence="2 3">VKM Ac-666</strain>
    </source>
</reference>
<feature type="domain" description="DUF397" evidence="1">
    <location>
        <begin position="6"/>
        <end position="56"/>
    </location>
</feature>
<name>A0A5M7C337_SACHI</name>
<dbReference type="Pfam" id="PF04149">
    <property type="entry name" value="DUF397"/>
    <property type="match status" value="1"/>
</dbReference>
<sequence length="57" mass="6420">MQGEPWFTSSYTTNAQACVEVAMAPEVVGVRDTKDRDGGTLLFPRRRWADFVNSVKK</sequence>
<organism evidence="2 3">
    <name type="scientific">Saccharopolyspora hirsuta</name>
    <dbReference type="NCBI Taxonomy" id="1837"/>
    <lineage>
        <taxon>Bacteria</taxon>
        <taxon>Bacillati</taxon>
        <taxon>Actinomycetota</taxon>
        <taxon>Actinomycetes</taxon>
        <taxon>Pseudonocardiales</taxon>
        <taxon>Pseudonocardiaceae</taxon>
        <taxon>Saccharopolyspora</taxon>
    </lineage>
</organism>
<protein>
    <submittedName>
        <fullName evidence="2">DUF397 domain-containing protein</fullName>
    </submittedName>
</protein>
<accession>A0A5M7C337</accession>
<evidence type="ECO:0000259" key="1">
    <source>
        <dbReference type="Pfam" id="PF04149"/>
    </source>
</evidence>
<comment type="caution">
    <text evidence="2">The sequence shown here is derived from an EMBL/GenBank/DDBJ whole genome shotgun (WGS) entry which is preliminary data.</text>
</comment>
<dbReference type="InterPro" id="IPR007278">
    <property type="entry name" value="DUF397"/>
</dbReference>
<dbReference type="AlphaFoldDB" id="A0A5M7C337"/>